<dbReference type="PANTHER" id="PTHR43805:SF1">
    <property type="entry name" value="GP-PDE DOMAIN-CONTAINING PROTEIN"/>
    <property type="match status" value="1"/>
</dbReference>
<dbReference type="RefSeq" id="WP_259855635.1">
    <property type="nucleotide sequence ID" value="NZ_BAAAST010000187.1"/>
</dbReference>
<evidence type="ECO:0000259" key="1">
    <source>
        <dbReference type="PROSITE" id="PS51704"/>
    </source>
</evidence>
<dbReference type="EMBL" id="CP073720">
    <property type="protein sequence ID" value="UWP78479.1"/>
    <property type="molecule type" value="Genomic_DNA"/>
</dbReference>
<evidence type="ECO:0000313" key="2">
    <source>
        <dbReference type="EMBL" id="UWP78479.1"/>
    </source>
</evidence>
<accession>A0ABY5VNZ4</accession>
<dbReference type="PROSITE" id="PS51704">
    <property type="entry name" value="GP_PDE"/>
    <property type="match status" value="1"/>
</dbReference>
<sequence>MRQHCPYLDAPGPLGFAHRGGAAAGDENTTAAFARAVELGYRYIETDTHATADGVAVVFHDDTLRRLLGHPGRMIDLRWTDLRTLRVGGAAAVPRLEEVLEEHPATRFNIDTKTDPAVDPTLDVVRRTGAHDRVLLASFSSARLARIRRAMGPRVATSLGMTEVARLWAASVTGRPVQLPESVVAAQIPPRYGSIRLASPRFVRYAHRLGLQVHLWTIDDAAQIEHFLDLGVDGIMTDHIEVLRDVYLRRGIWH</sequence>
<evidence type="ECO:0000313" key="3">
    <source>
        <dbReference type="Proteomes" id="UP001059617"/>
    </source>
</evidence>
<dbReference type="Gene3D" id="3.20.20.190">
    <property type="entry name" value="Phosphatidylinositol (PI) phosphodiesterase"/>
    <property type="match status" value="1"/>
</dbReference>
<organism evidence="2 3">
    <name type="scientific">Dactylosporangium fulvum</name>
    <dbReference type="NCBI Taxonomy" id="53359"/>
    <lineage>
        <taxon>Bacteria</taxon>
        <taxon>Bacillati</taxon>
        <taxon>Actinomycetota</taxon>
        <taxon>Actinomycetes</taxon>
        <taxon>Micromonosporales</taxon>
        <taxon>Micromonosporaceae</taxon>
        <taxon>Dactylosporangium</taxon>
    </lineage>
</organism>
<reference evidence="2" key="1">
    <citation type="submission" date="2021-04" db="EMBL/GenBank/DDBJ databases">
        <authorList>
            <person name="Hartkoorn R.C."/>
            <person name="Beaudoing E."/>
            <person name="Hot D."/>
        </authorList>
    </citation>
    <scope>NUCLEOTIDE SEQUENCE</scope>
    <source>
        <strain evidence="2">NRRL B-16292</strain>
    </source>
</reference>
<dbReference type="CDD" id="cd08561">
    <property type="entry name" value="GDPD_cytoplasmic_ScUgpQ2_like"/>
    <property type="match status" value="1"/>
</dbReference>
<dbReference type="PANTHER" id="PTHR43805">
    <property type="entry name" value="GLYCEROPHOSPHORYL DIESTER PHOSPHODIESTERASE"/>
    <property type="match status" value="1"/>
</dbReference>
<gene>
    <name evidence="2" type="ORF">Dfulv_25165</name>
</gene>
<feature type="domain" description="GP-PDE" evidence="1">
    <location>
        <begin position="13"/>
        <end position="247"/>
    </location>
</feature>
<reference evidence="2" key="2">
    <citation type="submission" date="2022-09" db="EMBL/GenBank/DDBJ databases">
        <title>Biosynthetic gene clusters of Dactylosporangioum fulvum.</title>
        <authorList>
            <person name="Caradec T."/>
        </authorList>
    </citation>
    <scope>NUCLEOTIDE SEQUENCE</scope>
    <source>
        <strain evidence="2">NRRL B-16292</strain>
    </source>
</reference>
<dbReference type="SUPFAM" id="SSF51695">
    <property type="entry name" value="PLC-like phosphodiesterases"/>
    <property type="match status" value="1"/>
</dbReference>
<proteinExistence type="predicted"/>
<dbReference type="InterPro" id="IPR017946">
    <property type="entry name" value="PLC-like_Pdiesterase_TIM-brl"/>
</dbReference>
<name>A0ABY5VNZ4_9ACTN</name>
<keyword evidence="3" id="KW-1185">Reference proteome</keyword>
<dbReference type="Proteomes" id="UP001059617">
    <property type="component" value="Chromosome"/>
</dbReference>
<protein>
    <submittedName>
        <fullName evidence="2">Glycerophosphodiester phosphodiesterase</fullName>
    </submittedName>
</protein>
<dbReference type="Pfam" id="PF03009">
    <property type="entry name" value="GDPD"/>
    <property type="match status" value="1"/>
</dbReference>
<dbReference type="InterPro" id="IPR030395">
    <property type="entry name" value="GP_PDE_dom"/>
</dbReference>